<protein>
    <submittedName>
        <fullName evidence="2">Uncharacterized protein</fullName>
    </submittedName>
</protein>
<dbReference type="AlphaFoldDB" id="A0A0F9FUG8"/>
<feature type="transmembrane region" description="Helical" evidence="1">
    <location>
        <begin position="26"/>
        <end position="52"/>
    </location>
</feature>
<comment type="caution">
    <text evidence="2">The sequence shown here is derived from an EMBL/GenBank/DDBJ whole genome shotgun (WGS) entry which is preliminary data.</text>
</comment>
<gene>
    <name evidence="2" type="ORF">LCGC14_1908110</name>
</gene>
<dbReference type="EMBL" id="LAZR01020106">
    <property type="protein sequence ID" value="KKL90094.1"/>
    <property type="molecule type" value="Genomic_DNA"/>
</dbReference>
<name>A0A0F9FUG8_9ZZZZ</name>
<evidence type="ECO:0000256" key="1">
    <source>
        <dbReference type="SAM" id="Phobius"/>
    </source>
</evidence>
<feature type="transmembrane region" description="Helical" evidence="1">
    <location>
        <begin position="58"/>
        <end position="80"/>
    </location>
</feature>
<proteinExistence type="predicted"/>
<accession>A0A0F9FUG8</accession>
<organism evidence="2">
    <name type="scientific">marine sediment metagenome</name>
    <dbReference type="NCBI Taxonomy" id="412755"/>
    <lineage>
        <taxon>unclassified sequences</taxon>
        <taxon>metagenomes</taxon>
        <taxon>ecological metagenomes</taxon>
    </lineage>
</organism>
<keyword evidence="1" id="KW-0812">Transmembrane</keyword>
<evidence type="ECO:0000313" key="2">
    <source>
        <dbReference type="EMBL" id="KKL90094.1"/>
    </source>
</evidence>
<keyword evidence="1" id="KW-1133">Transmembrane helix</keyword>
<sequence length="238" mass="28191">MLNNLRLLENEEILLETKTINKQNKIIMGLPIFVIVFLLILLFYINYLFLLFSFPPKLFYIPLVLNFVIIGPIFLFFIIIEITLRENKNTYIITNRRVIKVPGTVLIFRKPQIDEIYLEDIAFVQIVTYIHVVQKGPRGEIHYSEKGVKYYDLFPTLVLNIIKPKLEYINLVNKIEHQSSQIGQKSEFNDIVYKVKRIWFDIRGKNTIQIRKKIIDLLIDLIPLRKHPNLDNVYLNTS</sequence>
<reference evidence="2" key="1">
    <citation type="journal article" date="2015" name="Nature">
        <title>Complex archaea that bridge the gap between prokaryotes and eukaryotes.</title>
        <authorList>
            <person name="Spang A."/>
            <person name="Saw J.H."/>
            <person name="Jorgensen S.L."/>
            <person name="Zaremba-Niedzwiedzka K."/>
            <person name="Martijn J."/>
            <person name="Lind A.E."/>
            <person name="van Eijk R."/>
            <person name="Schleper C."/>
            <person name="Guy L."/>
            <person name="Ettema T.J."/>
        </authorList>
    </citation>
    <scope>NUCLEOTIDE SEQUENCE</scope>
</reference>
<keyword evidence="1" id="KW-0472">Membrane</keyword>